<evidence type="ECO:0000313" key="3">
    <source>
        <dbReference type="Proteomes" id="UP000623269"/>
    </source>
</evidence>
<keyword evidence="3" id="KW-1185">Reference proteome</keyword>
<reference evidence="2" key="1">
    <citation type="submission" date="2020-12" db="EMBL/GenBank/DDBJ databases">
        <title>M. sibirica DSM 26468T genome.</title>
        <authorList>
            <person name="Thieme N."/>
            <person name="Rettenmaier R."/>
            <person name="Zverlov V."/>
            <person name="Liebl W."/>
        </authorList>
    </citation>
    <scope>NUCLEOTIDE SEQUENCE</scope>
    <source>
        <strain evidence="2">DSM 26468</strain>
    </source>
</reference>
<sequence>MDKAFRQNTKIIYLLEGLLFSYIITAFVLLLLSFLMLKLDLSGAVISGGIHFAYILSAFIGGFFIGKKVEQKKFLWGMVMGVFYFIILMLVSLLMNRVTPLPLGSLFTVFVISSLSGMLGGMLS</sequence>
<gene>
    <name evidence="2" type="ORF">I5677_11890</name>
</gene>
<dbReference type="Proteomes" id="UP000623269">
    <property type="component" value="Unassembled WGS sequence"/>
</dbReference>
<dbReference type="Pfam" id="PF12670">
    <property type="entry name" value="DUF3792"/>
    <property type="match status" value="1"/>
</dbReference>
<proteinExistence type="predicted"/>
<feature type="transmembrane region" description="Helical" evidence="1">
    <location>
        <begin position="12"/>
        <end position="37"/>
    </location>
</feature>
<keyword evidence="1" id="KW-0472">Membrane</keyword>
<evidence type="ECO:0000256" key="1">
    <source>
        <dbReference type="SAM" id="Phobius"/>
    </source>
</evidence>
<name>A0A8J7H3E5_9FIRM</name>
<dbReference type="NCBIfam" id="TIGR04086">
    <property type="entry name" value="TIGR04086_membr"/>
    <property type="match status" value="1"/>
</dbReference>
<keyword evidence="1" id="KW-0812">Transmembrane</keyword>
<feature type="transmembrane region" description="Helical" evidence="1">
    <location>
        <begin position="74"/>
        <end position="95"/>
    </location>
</feature>
<feature type="transmembrane region" description="Helical" evidence="1">
    <location>
        <begin position="101"/>
        <end position="123"/>
    </location>
</feature>
<accession>A0A8J7H3E5</accession>
<feature type="transmembrane region" description="Helical" evidence="1">
    <location>
        <begin position="43"/>
        <end position="65"/>
    </location>
</feature>
<protein>
    <submittedName>
        <fullName evidence="2">TIGR04086 family membrane protein</fullName>
    </submittedName>
</protein>
<dbReference type="InterPro" id="IPR023804">
    <property type="entry name" value="DUF3792_TM"/>
</dbReference>
<organism evidence="2 3">
    <name type="scientific">Mobilitalea sibirica</name>
    <dbReference type="NCBI Taxonomy" id="1462919"/>
    <lineage>
        <taxon>Bacteria</taxon>
        <taxon>Bacillati</taxon>
        <taxon>Bacillota</taxon>
        <taxon>Clostridia</taxon>
        <taxon>Lachnospirales</taxon>
        <taxon>Lachnospiraceae</taxon>
        <taxon>Mobilitalea</taxon>
    </lineage>
</organism>
<keyword evidence="1" id="KW-1133">Transmembrane helix</keyword>
<dbReference type="AlphaFoldDB" id="A0A8J7H3E5"/>
<dbReference type="RefSeq" id="WP_197661836.1">
    <property type="nucleotide sequence ID" value="NZ_JAEAGR010000012.1"/>
</dbReference>
<evidence type="ECO:0000313" key="2">
    <source>
        <dbReference type="EMBL" id="MBH1941593.1"/>
    </source>
</evidence>
<comment type="caution">
    <text evidence="2">The sequence shown here is derived from an EMBL/GenBank/DDBJ whole genome shotgun (WGS) entry which is preliminary data.</text>
</comment>
<dbReference type="EMBL" id="JAEAGR010000012">
    <property type="protein sequence ID" value="MBH1941593.1"/>
    <property type="molecule type" value="Genomic_DNA"/>
</dbReference>